<dbReference type="InterPro" id="IPR036770">
    <property type="entry name" value="Ankyrin_rpt-contain_sf"/>
</dbReference>
<dbReference type="SMART" id="SM00248">
    <property type="entry name" value="ANK"/>
    <property type="match status" value="2"/>
</dbReference>
<evidence type="ECO:0000313" key="2">
    <source>
        <dbReference type="Proteomes" id="UP000655751"/>
    </source>
</evidence>
<sequence>MRDEQGGWAGLGWAAWTDPGQIRARLDAGADPDVLLRGRRRPLDMAAEHGSAEVVAELASRVGDVDAMAWGRTALWRAVYADRHDNARALLAAGADPARPMMAGWSPARLSLAGRHPLVTGALSASEQASVEERRRLATALGTPWVDGMSLVCVAGIDAAEAVRRLDAEVVPAGSVTPDDMASWPMSADTELTMWATDVPGGCAIVQPWSYIASVPAISTRLSPGTKCYGMYFNPKSGCQGSTSLDGALTSSDISPALDPSDDDSAEDILTSYLYQHDVLAYCCAWAGLRPRDARAFVGPPDMWLRVPDGDYRYRP</sequence>
<dbReference type="InterPro" id="IPR002110">
    <property type="entry name" value="Ankyrin_rpt"/>
</dbReference>
<organism evidence="1 2">
    <name type="scientific">Nocardia bovistercoris</name>
    <dbReference type="NCBI Taxonomy" id="2785916"/>
    <lineage>
        <taxon>Bacteria</taxon>
        <taxon>Bacillati</taxon>
        <taxon>Actinomycetota</taxon>
        <taxon>Actinomycetes</taxon>
        <taxon>Mycobacteriales</taxon>
        <taxon>Nocardiaceae</taxon>
        <taxon>Nocardia</taxon>
    </lineage>
</organism>
<name>A0A931I8W5_9NOCA</name>
<evidence type="ECO:0000313" key="1">
    <source>
        <dbReference type="EMBL" id="MBH0776010.1"/>
    </source>
</evidence>
<dbReference type="Pfam" id="PF12796">
    <property type="entry name" value="Ank_2"/>
    <property type="match status" value="1"/>
</dbReference>
<dbReference type="SUPFAM" id="SSF48403">
    <property type="entry name" value="Ankyrin repeat"/>
    <property type="match status" value="1"/>
</dbReference>
<protein>
    <recommendedName>
        <fullName evidence="3">Ankyrin repeat domain-containing protein</fullName>
    </recommendedName>
</protein>
<gene>
    <name evidence="1" type="ORF">IT779_06885</name>
</gene>
<dbReference type="EMBL" id="JADMLG010000002">
    <property type="protein sequence ID" value="MBH0776010.1"/>
    <property type="molecule type" value="Genomic_DNA"/>
</dbReference>
<comment type="caution">
    <text evidence="1">The sequence shown here is derived from an EMBL/GenBank/DDBJ whole genome shotgun (WGS) entry which is preliminary data.</text>
</comment>
<accession>A0A931I8W5</accession>
<dbReference type="AlphaFoldDB" id="A0A931I8W5"/>
<dbReference type="RefSeq" id="WP_196148306.1">
    <property type="nucleotide sequence ID" value="NZ_JADMLG010000002.1"/>
</dbReference>
<proteinExistence type="predicted"/>
<reference evidence="1" key="1">
    <citation type="submission" date="2020-11" db="EMBL/GenBank/DDBJ databases">
        <title>Nocardia NEAU-351.nov., a novel actinomycete isolated from the cow dung.</title>
        <authorList>
            <person name="Zhang X."/>
        </authorList>
    </citation>
    <scope>NUCLEOTIDE SEQUENCE</scope>
    <source>
        <strain evidence="1">NEAU-351</strain>
    </source>
</reference>
<dbReference type="Proteomes" id="UP000655751">
    <property type="component" value="Unassembled WGS sequence"/>
</dbReference>
<keyword evidence="2" id="KW-1185">Reference proteome</keyword>
<dbReference type="Gene3D" id="1.25.40.20">
    <property type="entry name" value="Ankyrin repeat-containing domain"/>
    <property type="match status" value="1"/>
</dbReference>
<evidence type="ECO:0008006" key="3">
    <source>
        <dbReference type="Google" id="ProtNLM"/>
    </source>
</evidence>